<dbReference type="PATRIC" id="fig|907348.3.peg.2050"/>
<comment type="function">
    <text evidence="12 13">RNA polymerase that catalyzes the synthesis of short RNA molecules used as primers for DNA polymerase during DNA replication.</text>
</comment>
<evidence type="ECO:0000256" key="3">
    <source>
        <dbReference type="ARBA" id="ARBA00022679"/>
    </source>
</evidence>
<dbReference type="InterPro" id="IPR013264">
    <property type="entry name" value="DNAG_N"/>
</dbReference>
<dbReference type="eggNOG" id="COG0358">
    <property type="taxonomic scope" value="Bacteria"/>
</dbReference>
<comment type="caution">
    <text evidence="16">The sequence shown here is derived from an EMBL/GenBank/DDBJ whole genome shotgun (WGS) entry which is preliminary data.</text>
</comment>
<comment type="cofactor">
    <cofactor evidence="12 13 14">
        <name>Zn(2+)</name>
        <dbReference type="ChEBI" id="CHEBI:29105"/>
    </cofactor>
    <text evidence="12 13 14">Binds 1 zinc ion per monomer.</text>
</comment>
<dbReference type="NCBIfam" id="TIGR01391">
    <property type="entry name" value="dnaG"/>
    <property type="match status" value="1"/>
</dbReference>
<dbReference type="GO" id="GO:0003677">
    <property type="term" value="F:DNA binding"/>
    <property type="evidence" value="ECO:0007669"/>
    <property type="project" value="UniProtKB-KW"/>
</dbReference>
<evidence type="ECO:0000256" key="1">
    <source>
        <dbReference type="ARBA" id="ARBA00022478"/>
    </source>
</evidence>
<evidence type="ECO:0000256" key="10">
    <source>
        <dbReference type="ARBA" id="ARBA00023125"/>
    </source>
</evidence>
<evidence type="ECO:0000256" key="4">
    <source>
        <dbReference type="ARBA" id="ARBA00022695"/>
    </source>
</evidence>
<dbReference type="CDD" id="cd03364">
    <property type="entry name" value="TOPRIM_DnaG_primases"/>
    <property type="match status" value="1"/>
</dbReference>
<dbReference type="InterPro" id="IPR036977">
    <property type="entry name" value="DNA_primase_Znf_CHC2"/>
</dbReference>
<dbReference type="Gene3D" id="3.90.980.10">
    <property type="entry name" value="DNA primase, catalytic core, N-terminal domain"/>
    <property type="match status" value="1"/>
</dbReference>
<dbReference type="SUPFAM" id="SSF56731">
    <property type="entry name" value="DNA primase core"/>
    <property type="match status" value="1"/>
</dbReference>
<evidence type="ECO:0000313" key="17">
    <source>
        <dbReference type="Proteomes" id="UP000003571"/>
    </source>
</evidence>
<dbReference type="GO" id="GO:0008270">
    <property type="term" value="F:zinc ion binding"/>
    <property type="evidence" value="ECO:0007669"/>
    <property type="project" value="UniProtKB-UniRule"/>
</dbReference>
<comment type="domain">
    <text evidence="12">Contains an N-terminal zinc-binding domain, a central core domain that contains the primase activity, and a C-terminal DnaB-binding domain.</text>
</comment>
<evidence type="ECO:0000256" key="5">
    <source>
        <dbReference type="ARBA" id="ARBA00022705"/>
    </source>
</evidence>
<comment type="subunit">
    <text evidence="12">Monomer. Interacts with DnaB.</text>
</comment>
<dbReference type="SUPFAM" id="SSF57783">
    <property type="entry name" value="Zinc beta-ribbon"/>
    <property type="match status" value="1"/>
</dbReference>
<evidence type="ECO:0000256" key="13">
    <source>
        <dbReference type="PIRNR" id="PIRNR002811"/>
    </source>
</evidence>
<keyword evidence="7 12" id="KW-0863">Zinc-finger</keyword>
<organism evidence="16 17">
    <name type="scientific">Treponema saccharophilum DSM 2985</name>
    <dbReference type="NCBI Taxonomy" id="907348"/>
    <lineage>
        <taxon>Bacteria</taxon>
        <taxon>Pseudomonadati</taxon>
        <taxon>Spirochaetota</taxon>
        <taxon>Spirochaetia</taxon>
        <taxon>Spirochaetales</taxon>
        <taxon>Treponemataceae</taxon>
        <taxon>Treponema</taxon>
    </lineage>
</organism>
<dbReference type="PIRSF" id="PIRSF002811">
    <property type="entry name" value="DnaG"/>
    <property type="match status" value="1"/>
</dbReference>
<dbReference type="GO" id="GO:0003899">
    <property type="term" value="F:DNA-directed RNA polymerase activity"/>
    <property type="evidence" value="ECO:0007669"/>
    <property type="project" value="UniProtKB-UniRule"/>
</dbReference>
<dbReference type="EC" id="2.7.7.101" evidence="12"/>
<keyword evidence="2 12" id="KW-0639">Primosome</keyword>
<feature type="zinc finger region" description="CHC2-type" evidence="12 14">
    <location>
        <begin position="40"/>
        <end position="64"/>
    </location>
</feature>
<dbReference type="InterPro" id="IPR006295">
    <property type="entry name" value="DNA_primase_DnaG"/>
</dbReference>
<dbReference type="InterPro" id="IPR002694">
    <property type="entry name" value="Znf_CHC2"/>
</dbReference>
<dbReference type="PROSITE" id="PS50880">
    <property type="entry name" value="TOPRIM"/>
    <property type="match status" value="1"/>
</dbReference>
<keyword evidence="1 12" id="KW-0240">DNA-directed RNA polymerase</keyword>
<keyword evidence="4 12" id="KW-0548">Nucleotidyltransferase</keyword>
<dbReference type="Gene3D" id="1.10.860.10">
    <property type="entry name" value="DNAb Helicase, Chain A"/>
    <property type="match status" value="1"/>
</dbReference>
<dbReference type="AlphaFoldDB" id="H7EM73"/>
<accession>H7EM73</accession>
<dbReference type="HAMAP" id="MF_00974">
    <property type="entry name" value="DNA_primase_DnaG"/>
    <property type="match status" value="1"/>
</dbReference>
<dbReference type="PANTHER" id="PTHR30313">
    <property type="entry name" value="DNA PRIMASE"/>
    <property type="match status" value="1"/>
</dbReference>
<dbReference type="Pfam" id="PF10410">
    <property type="entry name" value="DnaB_bind"/>
    <property type="match status" value="1"/>
</dbReference>
<comment type="similarity">
    <text evidence="12 13">Belongs to the DnaG primase family.</text>
</comment>
<protein>
    <recommendedName>
        <fullName evidence="12 13">DNA primase</fullName>
        <ecNumber evidence="12">2.7.7.101</ecNumber>
    </recommendedName>
</protein>
<dbReference type="GO" id="GO:0005737">
    <property type="term" value="C:cytoplasm"/>
    <property type="evidence" value="ECO:0007669"/>
    <property type="project" value="TreeGrafter"/>
</dbReference>
<dbReference type="STRING" id="907348.TresaDRAFT_0295"/>
<name>H7EM73_9SPIR</name>
<gene>
    <name evidence="12" type="primary">dnaG</name>
    <name evidence="16" type="ORF">TresaDRAFT_0295</name>
</gene>
<evidence type="ECO:0000256" key="7">
    <source>
        <dbReference type="ARBA" id="ARBA00022771"/>
    </source>
</evidence>
<dbReference type="FunFam" id="3.90.580.10:FF:000001">
    <property type="entry name" value="DNA primase"/>
    <property type="match status" value="1"/>
</dbReference>
<dbReference type="InterPro" id="IPR030846">
    <property type="entry name" value="DnaG_bac"/>
</dbReference>
<dbReference type="InterPro" id="IPR006171">
    <property type="entry name" value="TOPRIM_dom"/>
</dbReference>
<evidence type="ECO:0000313" key="16">
    <source>
        <dbReference type="EMBL" id="EIC01158.1"/>
    </source>
</evidence>
<evidence type="ECO:0000256" key="12">
    <source>
        <dbReference type="HAMAP-Rule" id="MF_00974"/>
    </source>
</evidence>
<dbReference type="SMART" id="SM00493">
    <property type="entry name" value="TOPRIM"/>
    <property type="match status" value="1"/>
</dbReference>
<dbReference type="SMART" id="SM00400">
    <property type="entry name" value="ZnF_CHCC"/>
    <property type="match status" value="1"/>
</dbReference>
<evidence type="ECO:0000256" key="6">
    <source>
        <dbReference type="ARBA" id="ARBA00022723"/>
    </source>
</evidence>
<keyword evidence="5 12" id="KW-0235">DNA replication</keyword>
<dbReference type="InterPro" id="IPR034151">
    <property type="entry name" value="TOPRIM_DnaG_bac"/>
</dbReference>
<evidence type="ECO:0000256" key="14">
    <source>
        <dbReference type="PIRSR" id="PIRSR002811-1"/>
    </source>
</evidence>
<dbReference type="Gene3D" id="3.90.580.10">
    <property type="entry name" value="Zinc finger, CHC2-type domain"/>
    <property type="match status" value="1"/>
</dbReference>
<dbReference type="RefSeq" id="WP_002705319.1">
    <property type="nucleotide sequence ID" value="NZ_AGRW01000051.1"/>
</dbReference>
<keyword evidence="9" id="KW-0460">Magnesium</keyword>
<dbReference type="Pfam" id="PF08275">
    <property type="entry name" value="DNAG_N"/>
    <property type="match status" value="1"/>
</dbReference>
<keyword evidence="8 12" id="KW-0862">Zinc</keyword>
<dbReference type="GO" id="GO:0000428">
    <property type="term" value="C:DNA-directed RNA polymerase complex"/>
    <property type="evidence" value="ECO:0007669"/>
    <property type="project" value="UniProtKB-KW"/>
</dbReference>
<dbReference type="InterPro" id="IPR037068">
    <property type="entry name" value="DNA_primase_core_N_sf"/>
</dbReference>
<reference evidence="16 17" key="1">
    <citation type="submission" date="2011-09" db="EMBL/GenBank/DDBJ databases">
        <title>The draft genome of Treponema saccharophilum DSM 2985.</title>
        <authorList>
            <consortium name="US DOE Joint Genome Institute (JGI-PGF)"/>
            <person name="Lucas S."/>
            <person name="Copeland A."/>
            <person name="Lapidus A."/>
            <person name="Glavina del Rio T."/>
            <person name="Dalin E."/>
            <person name="Tice H."/>
            <person name="Bruce D."/>
            <person name="Goodwin L."/>
            <person name="Pitluck S."/>
            <person name="Peters L."/>
            <person name="Kyrpides N."/>
            <person name="Mavromatis K."/>
            <person name="Ivanova N."/>
            <person name="Markowitz V."/>
            <person name="Cheng J.-F."/>
            <person name="Hugenholtz P."/>
            <person name="Woyke T."/>
            <person name="Wu D."/>
            <person name="Gronow S."/>
            <person name="Wellnitz S."/>
            <person name="Brambilla E."/>
            <person name="Klenk H.-P."/>
            <person name="Eisen J.A."/>
        </authorList>
    </citation>
    <scope>NUCLEOTIDE SEQUENCE [LARGE SCALE GENOMIC DNA]</scope>
    <source>
        <strain evidence="16 17">DSM 2985</strain>
    </source>
</reference>
<evidence type="ECO:0000259" key="15">
    <source>
        <dbReference type="PROSITE" id="PS50880"/>
    </source>
</evidence>
<evidence type="ECO:0000256" key="2">
    <source>
        <dbReference type="ARBA" id="ARBA00022515"/>
    </source>
</evidence>
<dbReference type="InterPro" id="IPR016136">
    <property type="entry name" value="DNA_helicase_N/primase_C"/>
</dbReference>
<keyword evidence="17" id="KW-1185">Reference proteome</keyword>
<evidence type="ECO:0000256" key="11">
    <source>
        <dbReference type="ARBA" id="ARBA00023163"/>
    </source>
</evidence>
<dbReference type="Proteomes" id="UP000003571">
    <property type="component" value="Unassembled WGS sequence"/>
</dbReference>
<dbReference type="GO" id="GO:0006269">
    <property type="term" value="P:DNA replication, synthesis of primer"/>
    <property type="evidence" value="ECO:0007669"/>
    <property type="project" value="UniProtKB-UniRule"/>
</dbReference>
<dbReference type="InterPro" id="IPR019475">
    <property type="entry name" value="DNA_primase_DnaB-bd"/>
</dbReference>
<dbReference type="Gene3D" id="3.40.1360.10">
    <property type="match status" value="1"/>
</dbReference>
<dbReference type="EMBL" id="AGRW01000051">
    <property type="protein sequence ID" value="EIC01158.1"/>
    <property type="molecule type" value="Genomic_DNA"/>
</dbReference>
<dbReference type="PANTHER" id="PTHR30313:SF2">
    <property type="entry name" value="DNA PRIMASE"/>
    <property type="match status" value="1"/>
</dbReference>
<comment type="catalytic activity">
    <reaction evidence="12">
        <text>ssDNA + n NTP = ssDNA/pppN(pN)n-1 hybrid + (n-1) diphosphate.</text>
        <dbReference type="EC" id="2.7.7.101"/>
    </reaction>
</comment>
<proteinExistence type="inferred from homology"/>
<keyword evidence="11 12" id="KW-0804">Transcription</keyword>
<keyword evidence="6 12" id="KW-0479">Metal-binding</keyword>
<dbReference type="GO" id="GO:1990077">
    <property type="term" value="C:primosome complex"/>
    <property type="evidence" value="ECO:0007669"/>
    <property type="project" value="UniProtKB-KW"/>
</dbReference>
<dbReference type="Pfam" id="PF13155">
    <property type="entry name" value="Toprim_2"/>
    <property type="match status" value="1"/>
</dbReference>
<dbReference type="InterPro" id="IPR050219">
    <property type="entry name" value="DnaG_primase"/>
</dbReference>
<keyword evidence="3 12" id="KW-0808">Transferase</keyword>
<evidence type="ECO:0000256" key="9">
    <source>
        <dbReference type="ARBA" id="ARBA00022842"/>
    </source>
</evidence>
<sequence length="603" mass="68405">MPGKITRDSIDAVRMRSDILAVVGEYVQLERRGSLWWGCCPFHNEKTPSFCVTPDRGIYHCFGCKKHGNVISFVEEMEGIPFPEAVDRLAKQFSVELKYEEGTFVPDEGANLNKKYIELYTRVAGTFHYMLTNTEAGKFALDYIKGRGISDEIIERFNLGYSPGDRYYLRKFLRSKNFSDEFLDGSGLFSRNYKNIAFFSDRLMFPITDKNGNVVAFGGRFLRGNMEHTGKYMNSTDLPWYQKGEILYGFSFARQAIRQKRKVIFCEGYMDCIAYHQCGVDYAVAPLGTALTESQIRLVKNIVDEVILSFDSDGAGQAATKRAILMCRSQGIPTRVVHLNGGKDPAEIMILFGKEHLTEAVESSIFDFEHLVMTLKQSYPVDTPEGKARIAKELFDYVDALQSDIQKESTLGKIAVAIGLSTEAVSRDFYNRSELNNRLASYSALRRQNEKGEHPDGAAQVKPDAELRTLLAVIADMNLFETMKAELGEDDFENPLARRLFTALKECHEEGDVSLDAVESRCQNDVISNLVEESVMSGEYSMNTEQSVKDGIRMMKRKTLMRRRQRLQDRLSEIQSSAHDGEELVTLFEEIMAVDKMLRDNSF</sequence>
<keyword evidence="10 12" id="KW-0238">DNA-binding</keyword>
<evidence type="ECO:0000256" key="8">
    <source>
        <dbReference type="ARBA" id="ARBA00022833"/>
    </source>
</evidence>
<dbReference type="Pfam" id="PF01807">
    <property type="entry name" value="Zn_ribbon_DnaG"/>
    <property type="match status" value="1"/>
</dbReference>
<dbReference type="OrthoDB" id="9803773at2"/>
<feature type="domain" description="Toprim" evidence="15">
    <location>
        <begin position="261"/>
        <end position="341"/>
    </location>
</feature>